<proteinExistence type="predicted"/>
<sequence>MKNLKIVLILSFINFSYITYAQSLYNPRANKKVSYLDTEDFSITFKKSMYGLTFNQNNRMLTKDLQKKIERFMKNTNRPVFKGLGTFTLHIIKRNDQYFVVESQKPEKLLAL</sequence>
<reference evidence="2" key="1">
    <citation type="submission" date="2016-10" db="EMBL/GenBank/DDBJ databases">
        <authorList>
            <person name="Varghese N."/>
            <person name="Submissions S."/>
        </authorList>
    </citation>
    <scope>NUCLEOTIDE SEQUENCE [LARGE SCALE GENOMIC DNA]</scope>
    <source>
        <strain evidence="2">XJ109</strain>
    </source>
</reference>
<dbReference type="STRING" id="684065.SAMN05421738_103138"/>
<evidence type="ECO:0000313" key="2">
    <source>
        <dbReference type="Proteomes" id="UP000199149"/>
    </source>
</evidence>
<dbReference type="EMBL" id="FOUZ01000003">
    <property type="protein sequence ID" value="SFM85513.1"/>
    <property type="molecule type" value="Genomic_DNA"/>
</dbReference>
<dbReference type="Proteomes" id="UP000199149">
    <property type="component" value="Unassembled WGS sequence"/>
</dbReference>
<keyword evidence="2" id="KW-1185">Reference proteome</keyword>
<dbReference type="RefSeq" id="WP_092906725.1">
    <property type="nucleotide sequence ID" value="NZ_FOUZ01000003.1"/>
</dbReference>
<organism evidence="1 2">
    <name type="scientific">Algoriella xinjiangensis</name>
    <dbReference type="NCBI Taxonomy" id="684065"/>
    <lineage>
        <taxon>Bacteria</taxon>
        <taxon>Pseudomonadati</taxon>
        <taxon>Bacteroidota</taxon>
        <taxon>Flavobacteriia</taxon>
        <taxon>Flavobacteriales</taxon>
        <taxon>Weeksellaceae</taxon>
        <taxon>Algoriella</taxon>
    </lineage>
</organism>
<dbReference type="AlphaFoldDB" id="A0A1I4U9V9"/>
<evidence type="ECO:0000313" key="1">
    <source>
        <dbReference type="EMBL" id="SFM85513.1"/>
    </source>
</evidence>
<gene>
    <name evidence="1" type="ORF">SAMN05421738_103138</name>
</gene>
<protein>
    <submittedName>
        <fullName evidence="1">Uncharacterized protein</fullName>
    </submittedName>
</protein>
<name>A0A1I4U9V9_9FLAO</name>
<dbReference type="OrthoDB" id="1268526at2"/>
<accession>A0A1I4U9V9</accession>